<keyword evidence="2" id="KW-1133">Transmembrane helix</keyword>
<gene>
    <name evidence="3" type="ORF">CC78DRAFT_577245</name>
</gene>
<dbReference type="AlphaFoldDB" id="A0A9P4KDM5"/>
<evidence type="ECO:0000313" key="4">
    <source>
        <dbReference type="Proteomes" id="UP000800093"/>
    </source>
</evidence>
<evidence type="ECO:0000256" key="1">
    <source>
        <dbReference type="SAM" id="MobiDB-lite"/>
    </source>
</evidence>
<dbReference type="EMBL" id="ML986592">
    <property type="protein sequence ID" value="KAF2267294.1"/>
    <property type="molecule type" value="Genomic_DNA"/>
</dbReference>
<keyword evidence="2" id="KW-0812">Transmembrane</keyword>
<evidence type="ECO:0000313" key="3">
    <source>
        <dbReference type="EMBL" id="KAF2267294.1"/>
    </source>
</evidence>
<keyword evidence="2" id="KW-0472">Membrane</keyword>
<reference evidence="4" key="1">
    <citation type="journal article" date="2020" name="Stud. Mycol.">
        <title>101 Dothideomycetes genomes: A test case for predicting lifestyles and emergence of pathogens.</title>
        <authorList>
            <person name="Haridas S."/>
            <person name="Albert R."/>
            <person name="Binder M."/>
            <person name="Bloem J."/>
            <person name="LaButti K."/>
            <person name="Salamov A."/>
            <person name="Andreopoulos B."/>
            <person name="Baker S."/>
            <person name="Barry K."/>
            <person name="Bills G."/>
            <person name="Bluhm B."/>
            <person name="Cannon C."/>
            <person name="Castanera R."/>
            <person name="Culley D."/>
            <person name="Daum C."/>
            <person name="Ezra D."/>
            <person name="Gonzalez J."/>
            <person name="Henrissat B."/>
            <person name="Kuo A."/>
            <person name="Liang C."/>
            <person name="Lipzen A."/>
            <person name="Lutzoni F."/>
            <person name="Magnuson J."/>
            <person name="Mondo S."/>
            <person name="Nolan M."/>
            <person name="Ohm R."/>
            <person name="Pangilinan J."/>
            <person name="Park H.-J."/>
            <person name="Ramirez L."/>
            <person name="Alfaro M."/>
            <person name="Sun H."/>
            <person name="Tritt A."/>
            <person name="Yoshinaga Y."/>
            <person name="Zwiers L.-H."/>
            <person name="Turgeon B."/>
            <person name="Goodwin S."/>
            <person name="Spatafora J."/>
            <person name="Crous P."/>
            <person name="Grigoriev I."/>
        </authorList>
    </citation>
    <scope>NUCLEOTIDE SEQUENCE [LARGE SCALE GENOMIC DNA]</scope>
    <source>
        <strain evidence="4">CBS 304.66</strain>
    </source>
</reference>
<comment type="caution">
    <text evidence="3">The sequence shown here is derived from an EMBL/GenBank/DDBJ whole genome shotgun (WGS) entry which is preliminary data.</text>
</comment>
<sequence length="260" mass="28449">MKSALQRYPTMPVAGPGEGEHGDCPGGTKCERFHNIDVHKDIIRKSIQRISSKVFLPDELARIKECGSEPALSAKRAAHRILRNAKYYTLAAKTVELYQELIQAEGRQFCTYTLASMLANLSGEKLLEPKGPSRAHSMPIDAGRALGHFGHVDMPRSILDELTNNEAGNPPPPAPIQTSFYTGSKIQCLEGSNKTWHPHGCVMLAGKDPHVQDIEKSLEHSLPDPNDQTNTAFYFGLGALTLAGTAAVMLLCAKKLPRRL</sequence>
<dbReference type="Proteomes" id="UP000800093">
    <property type="component" value="Unassembled WGS sequence"/>
</dbReference>
<protein>
    <submittedName>
        <fullName evidence="3">Uncharacterized protein</fullName>
    </submittedName>
</protein>
<keyword evidence="4" id="KW-1185">Reference proteome</keyword>
<proteinExistence type="predicted"/>
<organism evidence="3 4">
    <name type="scientific">Lojkania enalia</name>
    <dbReference type="NCBI Taxonomy" id="147567"/>
    <lineage>
        <taxon>Eukaryota</taxon>
        <taxon>Fungi</taxon>
        <taxon>Dikarya</taxon>
        <taxon>Ascomycota</taxon>
        <taxon>Pezizomycotina</taxon>
        <taxon>Dothideomycetes</taxon>
        <taxon>Pleosporomycetidae</taxon>
        <taxon>Pleosporales</taxon>
        <taxon>Pleosporales incertae sedis</taxon>
        <taxon>Lojkania</taxon>
    </lineage>
</organism>
<feature type="region of interest" description="Disordered" evidence="1">
    <location>
        <begin position="1"/>
        <end position="24"/>
    </location>
</feature>
<evidence type="ECO:0000256" key="2">
    <source>
        <dbReference type="SAM" id="Phobius"/>
    </source>
</evidence>
<name>A0A9P4KDM5_9PLEO</name>
<feature type="transmembrane region" description="Helical" evidence="2">
    <location>
        <begin position="232"/>
        <end position="253"/>
    </location>
</feature>
<dbReference type="OrthoDB" id="10479658at2759"/>
<accession>A0A9P4KDM5</accession>